<sequence>MRGISLYSHLCHLTCVFLKHCGQKTLCAELYKTRHEEDADRRGLASDRHSPGPPGLIFGQKYLMGVCVAVSADFRGYLLGYCVTRLQDEEDELVEFGLQPRWKSPPMWPSGVGSRQPCPRESALRRAAISGNILALPPFHVPTGRSVRVFICANPDVHKHTVLSTRLTPVNAQATCKTRFIIQCVNEPDFTVMNSDVNDSSTSCRFITHAAILRDMAIANVCRTAVPCALTRAAVTAVSGAVCLSTEHGFQHSTKT</sequence>
<keyword evidence="2" id="KW-1185">Reference proteome</keyword>
<dbReference type="OrthoDB" id="8737152at2759"/>
<protein>
    <submittedName>
        <fullName evidence="1">NACHT and WD repeat domain-containing protein 2</fullName>
    </submittedName>
</protein>
<reference evidence="1 2" key="1">
    <citation type="submission" date="2018-10" db="EMBL/GenBank/DDBJ databases">
        <title>Genome assembly for a Yunnan-Guizhou Plateau 3E fish, Anabarilius grahami (Regan), and its evolutionary and genetic applications.</title>
        <authorList>
            <person name="Jiang W."/>
        </authorList>
    </citation>
    <scope>NUCLEOTIDE SEQUENCE [LARGE SCALE GENOMIC DNA]</scope>
    <source>
        <strain evidence="1">AG-KIZ</strain>
        <tissue evidence="1">Muscle</tissue>
    </source>
</reference>
<dbReference type="EMBL" id="RJVU01035178">
    <property type="protein sequence ID" value="ROL47918.1"/>
    <property type="molecule type" value="Genomic_DNA"/>
</dbReference>
<organism evidence="1 2">
    <name type="scientific">Anabarilius grahami</name>
    <name type="common">Kanglang fish</name>
    <name type="synonym">Barilius grahami</name>
    <dbReference type="NCBI Taxonomy" id="495550"/>
    <lineage>
        <taxon>Eukaryota</taxon>
        <taxon>Metazoa</taxon>
        <taxon>Chordata</taxon>
        <taxon>Craniata</taxon>
        <taxon>Vertebrata</taxon>
        <taxon>Euteleostomi</taxon>
        <taxon>Actinopterygii</taxon>
        <taxon>Neopterygii</taxon>
        <taxon>Teleostei</taxon>
        <taxon>Ostariophysi</taxon>
        <taxon>Cypriniformes</taxon>
        <taxon>Xenocyprididae</taxon>
        <taxon>Xenocypridinae</taxon>
        <taxon>Xenocypridinae incertae sedis</taxon>
        <taxon>Anabarilius</taxon>
    </lineage>
</organism>
<evidence type="ECO:0000313" key="1">
    <source>
        <dbReference type="EMBL" id="ROL47918.1"/>
    </source>
</evidence>
<accession>A0A3N0YQE4</accession>
<evidence type="ECO:0000313" key="2">
    <source>
        <dbReference type="Proteomes" id="UP000281406"/>
    </source>
</evidence>
<dbReference type="AlphaFoldDB" id="A0A3N0YQE4"/>
<comment type="caution">
    <text evidence="1">The sequence shown here is derived from an EMBL/GenBank/DDBJ whole genome shotgun (WGS) entry which is preliminary data.</text>
</comment>
<gene>
    <name evidence="1" type="ORF">DPX16_19571</name>
</gene>
<dbReference type="Proteomes" id="UP000281406">
    <property type="component" value="Unassembled WGS sequence"/>
</dbReference>
<name>A0A3N0YQE4_ANAGA</name>
<proteinExistence type="predicted"/>